<dbReference type="STRING" id="272630.MexAM1_META1p5074"/>
<proteinExistence type="predicted"/>
<keyword evidence="1" id="KW-0812">Transmembrane</keyword>
<sequence>MRGGAMTGLSLVICGAIGVGCLAMLFLLHELKNAPYDDGLEPEQVVSELEKQRLRYRSLD</sequence>
<accession>C5ATX9</accession>
<dbReference type="eggNOG" id="ENOG5030XPY">
    <property type="taxonomic scope" value="Bacteria"/>
</dbReference>
<dbReference type="KEGG" id="mea:Mex_1p5074"/>
<dbReference type="PROSITE" id="PS51257">
    <property type="entry name" value="PROKAR_LIPOPROTEIN"/>
    <property type="match status" value="1"/>
</dbReference>
<dbReference type="Proteomes" id="UP000009081">
    <property type="component" value="Chromosome"/>
</dbReference>
<dbReference type="AlphaFoldDB" id="C5ATX9"/>
<evidence type="ECO:0000313" key="2">
    <source>
        <dbReference type="EMBL" id="ACS42678.1"/>
    </source>
</evidence>
<keyword evidence="3" id="KW-1185">Reference proteome</keyword>
<feature type="transmembrane region" description="Helical" evidence="1">
    <location>
        <begin position="6"/>
        <end position="28"/>
    </location>
</feature>
<name>C5ATX9_METEA</name>
<gene>
    <name evidence="2" type="ordered locus">MexAM1_META1p5074</name>
</gene>
<evidence type="ECO:0000313" key="3">
    <source>
        <dbReference type="Proteomes" id="UP000009081"/>
    </source>
</evidence>
<keyword evidence="1" id="KW-1133">Transmembrane helix</keyword>
<dbReference type="EMBL" id="CP001510">
    <property type="protein sequence ID" value="ACS42678.1"/>
    <property type="molecule type" value="Genomic_DNA"/>
</dbReference>
<evidence type="ECO:0000256" key="1">
    <source>
        <dbReference type="SAM" id="Phobius"/>
    </source>
</evidence>
<protein>
    <submittedName>
        <fullName evidence="2">Uncharacterized protein</fullName>
    </submittedName>
</protein>
<keyword evidence="1" id="KW-0472">Membrane</keyword>
<reference evidence="2 3" key="1">
    <citation type="journal article" date="2009" name="PLoS ONE">
        <title>Methylobacterium genome sequences: a reference blueprint to investigate microbial metabolism of C1 compounds from natural and industrial sources.</title>
        <authorList>
            <person name="Vuilleumier S."/>
            <person name="Chistoserdova L."/>
            <person name="Lee M.-C."/>
            <person name="Bringel F."/>
            <person name="Lajus A."/>
            <person name="Zhou Y."/>
            <person name="Gourion B."/>
            <person name="Barbe V."/>
            <person name="Chang J."/>
            <person name="Cruveiller S."/>
            <person name="Dossat C."/>
            <person name="Gillett W."/>
            <person name="Gruffaz C."/>
            <person name="Haugen E."/>
            <person name="Hourcade E."/>
            <person name="Levy R."/>
            <person name="Mangenot S."/>
            <person name="Muller E."/>
            <person name="Nadalig T."/>
            <person name="Pagni M."/>
            <person name="Penny C."/>
            <person name="Peyraud R."/>
            <person name="Robinson D.G."/>
            <person name="Roche D."/>
            <person name="Rouy Z."/>
            <person name="Saenampechek C."/>
            <person name="Salvignol G."/>
            <person name="Vallenet D."/>
            <person name="Wu Z."/>
            <person name="Marx C.J."/>
            <person name="Vorholt J.A."/>
            <person name="Olson M.V."/>
            <person name="Kaul R."/>
            <person name="Weissenbach J."/>
            <person name="Medigue C."/>
            <person name="Lidstrom M.E."/>
        </authorList>
    </citation>
    <scope>NUCLEOTIDE SEQUENCE [LARGE SCALE GENOMIC DNA]</scope>
    <source>
        <strain evidence="3">ATCC 14718 / DSM 1338 / JCM 2805 / NCIMB 9133 / AM1</strain>
    </source>
</reference>
<organism evidence="2 3">
    <name type="scientific">Methylorubrum extorquens (strain ATCC 14718 / DSM 1338 / JCM 2805 / NCIMB 9133 / AM1)</name>
    <name type="common">Methylobacterium extorquens</name>
    <dbReference type="NCBI Taxonomy" id="272630"/>
    <lineage>
        <taxon>Bacteria</taxon>
        <taxon>Pseudomonadati</taxon>
        <taxon>Pseudomonadota</taxon>
        <taxon>Alphaproteobacteria</taxon>
        <taxon>Hyphomicrobiales</taxon>
        <taxon>Methylobacteriaceae</taxon>
        <taxon>Methylorubrum</taxon>
    </lineage>
</organism>
<dbReference type="HOGENOM" id="CLU_3027134_0_0_5"/>